<protein>
    <submittedName>
        <fullName evidence="3">DUF2326 domain-containing protein</fullName>
    </submittedName>
</protein>
<dbReference type="InterPro" id="IPR018760">
    <property type="entry name" value="DUF2326"/>
</dbReference>
<feature type="coiled-coil region" evidence="1">
    <location>
        <begin position="13"/>
        <end position="40"/>
    </location>
</feature>
<dbReference type="EMBL" id="JBHSDQ010000004">
    <property type="protein sequence ID" value="MFC4396902.1"/>
    <property type="molecule type" value="Genomic_DNA"/>
</dbReference>
<feature type="domain" description="DUF2326" evidence="2">
    <location>
        <begin position="82"/>
        <end position="219"/>
    </location>
</feature>
<accession>A0ABV8WJK9</accession>
<keyword evidence="4" id="KW-1185">Reference proteome</keyword>
<evidence type="ECO:0000313" key="4">
    <source>
        <dbReference type="Proteomes" id="UP001595778"/>
    </source>
</evidence>
<organism evidence="3 4">
    <name type="scientific">Arthrobacter sedimenti</name>
    <dbReference type="NCBI Taxonomy" id="2694931"/>
    <lineage>
        <taxon>Bacteria</taxon>
        <taxon>Bacillati</taxon>
        <taxon>Actinomycetota</taxon>
        <taxon>Actinomycetes</taxon>
        <taxon>Micrococcales</taxon>
        <taxon>Micrococcaceae</taxon>
        <taxon>Arthrobacter</taxon>
    </lineage>
</organism>
<evidence type="ECO:0000313" key="3">
    <source>
        <dbReference type="EMBL" id="MFC4396902.1"/>
    </source>
</evidence>
<reference evidence="4" key="1">
    <citation type="journal article" date="2019" name="Int. J. Syst. Evol. Microbiol.">
        <title>The Global Catalogue of Microorganisms (GCM) 10K type strain sequencing project: providing services to taxonomists for standard genome sequencing and annotation.</title>
        <authorList>
            <consortium name="The Broad Institute Genomics Platform"/>
            <consortium name="The Broad Institute Genome Sequencing Center for Infectious Disease"/>
            <person name="Wu L."/>
            <person name="Ma J."/>
        </authorList>
    </citation>
    <scope>NUCLEOTIDE SEQUENCE [LARGE SCALE GENOMIC DNA]</scope>
    <source>
        <strain evidence="4">PJ61</strain>
    </source>
</reference>
<comment type="caution">
    <text evidence="3">The sequence shown here is derived from an EMBL/GenBank/DDBJ whole genome shotgun (WGS) entry which is preliminary data.</text>
</comment>
<evidence type="ECO:0000259" key="2">
    <source>
        <dbReference type="Pfam" id="PF10088"/>
    </source>
</evidence>
<dbReference type="Proteomes" id="UP001595778">
    <property type="component" value="Unassembled WGS sequence"/>
</dbReference>
<dbReference type="RefSeq" id="WP_376977907.1">
    <property type="nucleotide sequence ID" value="NZ_JBHSDQ010000004.1"/>
</dbReference>
<gene>
    <name evidence="3" type="ORF">ACFO0G_12445</name>
</gene>
<sequence>MQLLNETVALDTFLSIQRDLAKQEADVADLERRLEAANSISTISDTIKLRTAELVASVRIELNERDDKLDESISLFSDLGAEIYTDREASLLVSPTAKGLLSVEPQVSGDASTGVRNVETFMLDVVCEIAAIKAGRSPRILVHDSHLFDAIDGRQVASCLNIGARLAEKHGFQYIVTLNSDFLATVEAQSNGAFDAEPYILETRLTDETDAGGLFGFRFG</sequence>
<evidence type="ECO:0000256" key="1">
    <source>
        <dbReference type="SAM" id="Coils"/>
    </source>
</evidence>
<dbReference type="Pfam" id="PF10088">
    <property type="entry name" value="DUF2326"/>
    <property type="match status" value="1"/>
</dbReference>
<name>A0ABV8WJK9_9MICC</name>
<keyword evidence="1" id="KW-0175">Coiled coil</keyword>
<proteinExistence type="predicted"/>